<proteinExistence type="predicted"/>
<name>A0A7W7YWM5_9HYPH</name>
<reference evidence="1 2" key="1">
    <citation type="submission" date="2020-08" db="EMBL/GenBank/DDBJ databases">
        <title>Genomic Encyclopedia of Type Strains, Phase IV (KMG-IV): sequencing the most valuable type-strain genomes for metagenomic binning, comparative biology and taxonomic classification.</title>
        <authorList>
            <person name="Goeker M."/>
        </authorList>
    </citation>
    <scope>NUCLEOTIDE SEQUENCE [LARGE SCALE GENOMIC DNA]</scope>
    <source>
        <strain evidence="1 2">DSM 21319</strain>
    </source>
</reference>
<evidence type="ECO:0000313" key="1">
    <source>
        <dbReference type="EMBL" id="MBB5043545.1"/>
    </source>
</evidence>
<evidence type="ECO:0008006" key="3">
    <source>
        <dbReference type="Google" id="ProtNLM"/>
    </source>
</evidence>
<accession>A0A7W7YWM5</accession>
<dbReference type="Proteomes" id="UP000535406">
    <property type="component" value="Unassembled WGS sequence"/>
</dbReference>
<dbReference type="EMBL" id="JACHIK010000009">
    <property type="protein sequence ID" value="MBB5043545.1"/>
    <property type="molecule type" value="Genomic_DNA"/>
</dbReference>
<comment type="caution">
    <text evidence="1">The sequence shown here is derived from an EMBL/GenBank/DDBJ whole genome shotgun (WGS) entry which is preliminary data.</text>
</comment>
<keyword evidence="2" id="KW-1185">Reference proteome</keyword>
<protein>
    <recommendedName>
        <fullName evidence="3">Mor transcription activator domain-containing protein</fullName>
    </recommendedName>
</protein>
<gene>
    <name evidence="1" type="ORF">HNQ66_002951</name>
</gene>
<evidence type="ECO:0000313" key="2">
    <source>
        <dbReference type="Proteomes" id="UP000535406"/>
    </source>
</evidence>
<organism evidence="1 2">
    <name type="scientific">Shinella fusca</name>
    <dbReference type="NCBI Taxonomy" id="544480"/>
    <lineage>
        <taxon>Bacteria</taxon>
        <taxon>Pseudomonadati</taxon>
        <taxon>Pseudomonadota</taxon>
        <taxon>Alphaproteobacteria</taxon>
        <taxon>Hyphomicrobiales</taxon>
        <taxon>Rhizobiaceae</taxon>
        <taxon>Shinella</taxon>
    </lineage>
</organism>
<dbReference type="AlphaFoldDB" id="A0A7W7YWM5"/>
<sequence>MLDTTVARVQRAAIEADWQLPPKAEAKTEMVKPRPKKRDFPDVKPAEYNFDADLSVALREALGEDGFLRLVERYGGIRLYVPADVRASGLADEITIQHATTLVAAFAGVAIRVPLARRFRHGIYKRWGYSNSKIARMLGVTETAITKMNADHGCIDDEE</sequence>
<dbReference type="RefSeq" id="WP_184144908.1">
    <property type="nucleotide sequence ID" value="NZ_JACHIK010000009.1"/>
</dbReference>